<gene>
    <name evidence="2" type="ORF">LSALG_LOCUS42264</name>
</gene>
<dbReference type="EMBL" id="OX465085">
    <property type="protein sequence ID" value="CAI9303850.1"/>
    <property type="molecule type" value="Genomic_DNA"/>
</dbReference>
<dbReference type="Proteomes" id="UP001177003">
    <property type="component" value="Chromosome 9"/>
</dbReference>
<protein>
    <submittedName>
        <fullName evidence="2">Uncharacterized protein</fullName>
    </submittedName>
</protein>
<feature type="compositionally biased region" description="Polar residues" evidence="1">
    <location>
        <begin position="23"/>
        <end position="32"/>
    </location>
</feature>
<evidence type="ECO:0000256" key="1">
    <source>
        <dbReference type="SAM" id="MobiDB-lite"/>
    </source>
</evidence>
<feature type="region of interest" description="Disordered" evidence="1">
    <location>
        <begin position="1"/>
        <end position="36"/>
    </location>
</feature>
<dbReference type="AlphaFoldDB" id="A0AA36ES05"/>
<evidence type="ECO:0000313" key="2">
    <source>
        <dbReference type="EMBL" id="CAI9303850.1"/>
    </source>
</evidence>
<evidence type="ECO:0000313" key="3">
    <source>
        <dbReference type="Proteomes" id="UP001177003"/>
    </source>
</evidence>
<proteinExistence type="predicted"/>
<name>A0AA36ES05_LACSI</name>
<sequence length="188" mass="20557">MITPVNLQGHNREESSAVHQEGVTGNRSNGQVSGPYETIASDLKGRARGLGNRAPCSVRAKDWFSQLHHCVMDLNILSFLILYKAAQPCVTPSDVEFKLLNDAYGFSSTDDVEVPTADSMILSPPVDKVGIYLKTFDAGLRLPLTDFQNELLQKNGCGIQMLTSNVVNKMVAFESIWRANGVPPTSFV</sequence>
<reference evidence="2" key="1">
    <citation type="submission" date="2023-04" db="EMBL/GenBank/DDBJ databases">
        <authorList>
            <person name="Vijverberg K."/>
            <person name="Xiong W."/>
            <person name="Schranz E."/>
        </authorList>
    </citation>
    <scope>NUCLEOTIDE SEQUENCE</scope>
</reference>
<accession>A0AA36ES05</accession>
<keyword evidence="3" id="KW-1185">Reference proteome</keyword>
<organism evidence="2 3">
    <name type="scientific">Lactuca saligna</name>
    <name type="common">Willowleaf lettuce</name>
    <dbReference type="NCBI Taxonomy" id="75948"/>
    <lineage>
        <taxon>Eukaryota</taxon>
        <taxon>Viridiplantae</taxon>
        <taxon>Streptophyta</taxon>
        <taxon>Embryophyta</taxon>
        <taxon>Tracheophyta</taxon>
        <taxon>Spermatophyta</taxon>
        <taxon>Magnoliopsida</taxon>
        <taxon>eudicotyledons</taxon>
        <taxon>Gunneridae</taxon>
        <taxon>Pentapetalae</taxon>
        <taxon>asterids</taxon>
        <taxon>campanulids</taxon>
        <taxon>Asterales</taxon>
        <taxon>Asteraceae</taxon>
        <taxon>Cichorioideae</taxon>
        <taxon>Cichorieae</taxon>
        <taxon>Lactucinae</taxon>
        <taxon>Lactuca</taxon>
    </lineage>
</organism>